<organism evidence="3 4">
    <name type="scientific">Agrobacterium arsenijevicii</name>
    <dbReference type="NCBI Taxonomy" id="1585697"/>
    <lineage>
        <taxon>Bacteria</taxon>
        <taxon>Pseudomonadati</taxon>
        <taxon>Pseudomonadota</taxon>
        <taxon>Alphaproteobacteria</taxon>
        <taxon>Hyphomicrobiales</taxon>
        <taxon>Rhizobiaceae</taxon>
        <taxon>Rhizobium/Agrobacterium group</taxon>
        <taxon>Agrobacterium</taxon>
    </lineage>
</organism>
<dbReference type="InterPro" id="IPR002933">
    <property type="entry name" value="Peptidase_M20"/>
</dbReference>
<dbReference type="PIRSF" id="PIRSF005962">
    <property type="entry name" value="Pept_M20D_amidohydro"/>
    <property type="match status" value="1"/>
</dbReference>
<dbReference type="Pfam" id="PF07687">
    <property type="entry name" value="M20_dimer"/>
    <property type="match status" value="1"/>
</dbReference>
<evidence type="ECO:0000256" key="1">
    <source>
        <dbReference type="ARBA" id="ARBA00022801"/>
    </source>
</evidence>
<dbReference type="InterPro" id="IPR017439">
    <property type="entry name" value="Amidohydrolase"/>
</dbReference>
<accession>A0ABR5DDH5</accession>
<protein>
    <submittedName>
        <fullName evidence="3">Amidohydrolase</fullName>
    </submittedName>
</protein>
<dbReference type="Pfam" id="PF01546">
    <property type="entry name" value="Peptidase_M20"/>
    <property type="match status" value="1"/>
</dbReference>
<dbReference type="PANTHER" id="PTHR11014:SF63">
    <property type="entry name" value="METALLOPEPTIDASE, PUTATIVE (AFU_ORTHOLOGUE AFUA_6G09600)-RELATED"/>
    <property type="match status" value="1"/>
</dbReference>
<dbReference type="InterPro" id="IPR011650">
    <property type="entry name" value="Peptidase_M20_dimer"/>
</dbReference>
<dbReference type="Proteomes" id="UP000032564">
    <property type="component" value="Unassembled WGS sequence"/>
</dbReference>
<dbReference type="InterPro" id="IPR036264">
    <property type="entry name" value="Bact_exopeptidase_dim_dom"/>
</dbReference>
<evidence type="ECO:0000259" key="2">
    <source>
        <dbReference type="Pfam" id="PF07687"/>
    </source>
</evidence>
<dbReference type="SUPFAM" id="SSF53187">
    <property type="entry name" value="Zn-dependent exopeptidases"/>
    <property type="match status" value="1"/>
</dbReference>
<evidence type="ECO:0000313" key="3">
    <source>
        <dbReference type="EMBL" id="KJF75068.1"/>
    </source>
</evidence>
<proteinExistence type="predicted"/>
<sequence length="393" mass="42023">MDENRLNAYLPELVALRRDIHAHPETAFEEVRTSKLVADRLREWGIEVHEGIGGTGVVGVLKGKRPGQRCIGLRADIDALNIFEKNTFDYASTVPGKMHACGHDGHTTMLLGAARYLAEDPDFAGTVHFIFQPAEEGGTGAPAMLRDGLLERFPCDAVYGLHTHPGQPVGEIATRLGAALAGSLSFHVTFKGTAGHGGAAPHLAKDATIPVAHFILGLQTIVGRKVPALDAAVISIGHIGGGSKGSPNVMPAEVLVSGTARYFKTETLEIIRTRLVEQAELFARACDCEVDVRIDYGTPPLVNHPEAFKIAIEAANRTFGDGNVDTERTLSTGAEDFAFLANVVPGTYAWMGGGLGPDGLVHDVHTDKFDFNDASLPYGVSYWVNIVNVELQS</sequence>
<reference evidence="3 4" key="1">
    <citation type="submission" date="2014-12" db="EMBL/GenBank/DDBJ databases">
        <authorList>
            <person name="Kuzmanovic N."/>
            <person name="Pulawska J."/>
            <person name="Obradovic A."/>
        </authorList>
    </citation>
    <scope>NUCLEOTIDE SEQUENCE [LARGE SCALE GENOMIC DNA]</scope>
    <source>
        <strain evidence="3 4">KFB 330</strain>
    </source>
</reference>
<feature type="domain" description="Peptidase M20 dimerisation" evidence="2">
    <location>
        <begin position="180"/>
        <end position="280"/>
    </location>
</feature>
<comment type="caution">
    <text evidence="3">The sequence shown here is derived from an EMBL/GenBank/DDBJ whole genome shotgun (WGS) entry which is preliminary data.</text>
</comment>
<evidence type="ECO:0000313" key="4">
    <source>
        <dbReference type="Proteomes" id="UP000032564"/>
    </source>
</evidence>
<dbReference type="Gene3D" id="3.40.630.10">
    <property type="entry name" value="Zn peptidases"/>
    <property type="match status" value="1"/>
</dbReference>
<dbReference type="EMBL" id="JWIT01000002">
    <property type="protein sequence ID" value="KJF75068.1"/>
    <property type="molecule type" value="Genomic_DNA"/>
</dbReference>
<dbReference type="PANTHER" id="PTHR11014">
    <property type="entry name" value="PEPTIDASE M20 FAMILY MEMBER"/>
    <property type="match status" value="1"/>
</dbReference>
<dbReference type="Gene3D" id="3.30.70.360">
    <property type="match status" value="1"/>
</dbReference>
<keyword evidence="1" id="KW-0378">Hydrolase</keyword>
<name>A0ABR5DDH5_9HYPH</name>
<dbReference type="NCBIfam" id="TIGR01891">
    <property type="entry name" value="amidohydrolases"/>
    <property type="match status" value="1"/>
</dbReference>
<gene>
    <name evidence="3" type="ORF">RP75_02570</name>
</gene>
<keyword evidence="4" id="KW-1185">Reference proteome</keyword>
<dbReference type="SUPFAM" id="SSF55031">
    <property type="entry name" value="Bacterial exopeptidase dimerisation domain"/>
    <property type="match status" value="1"/>
</dbReference>